<feature type="region of interest" description="Disordered" evidence="3">
    <location>
        <begin position="1"/>
        <end position="28"/>
    </location>
</feature>
<feature type="repeat" description="PPR" evidence="2">
    <location>
        <begin position="103"/>
        <end position="137"/>
    </location>
</feature>
<dbReference type="EMBL" id="AWUE01015796">
    <property type="protein sequence ID" value="OMO95673.1"/>
    <property type="molecule type" value="Genomic_DNA"/>
</dbReference>
<dbReference type="InterPro" id="IPR011990">
    <property type="entry name" value="TPR-like_helical_dom_sf"/>
</dbReference>
<organism evidence="4 5">
    <name type="scientific">Corchorus olitorius</name>
    <dbReference type="NCBI Taxonomy" id="93759"/>
    <lineage>
        <taxon>Eukaryota</taxon>
        <taxon>Viridiplantae</taxon>
        <taxon>Streptophyta</taxon>
        <taxon>Embryophyta</taxon>
        <taxon>Tracheophyta</taxon>
        <taxon>Spermatophyta</taxon>
        <taxon>Magnoliopsida</taxon>
        <taxon>eudicotyledons</taxon>
        <taxon>Gunneridae</taxon>
        <taxon>Pentapetalae</taxon>
        <taxon>rosids</taxon>
        <taxon>malvids</taxon>
        <taxon>Malvales</taxon>
        <taxon>Malvaceae</taxon>
        <taxon>Grewioideae</taxon>
        <taxon>Apeibeae</taxon>
        <taxon>Corchorus</taxon>
    </lineage>
</organism>
<evidence type="ECO:0000256" key="3">
    <source>
        <dbReference type="SAM" id="MobiDB-lite"/>
    </source>
</evidence>
<keyword evidence="1" id="KW-0677">Repeat</keyword>
<dbReference type="PANTHER" id="PTHR47942:SF7">
    <property type="entry name" value="OS02G0711100 PROTEIN"/>
    <property type="match status" value="1"/>
</dbReference>
<dbReference type="AlphaFoldDB" id="A0A1R3JLJ0"/>
<evidence type="ECO:0000256" key="2">
    <source>
        <dbReference type="PROSITE-ProRule" id="PRU00708"/>
    </source>
</evidence>
<comment type="caution">
    <text evidence="4">The sequence shown here is derived from an EMBL/GenBank/DDBJ whole genome shotgun (WGS) entry which is preliminary data.</text>
</comment>
<evidence type="ECO:0000313" key="5">
    <source>
        <dbReference type="Proteomes" id="UP000187203"/>
    </source>
</evidence>
<dbReference type="Gene3D" id="1.25.40.10">
    <property type="entry name" value="Tetratricopeptide repeat domain"/>
    <property type="match status" value="2"/>
</dbReference>
<dbReference type="STRING" id="93759.A0A1R3JLJ0"/>
<name>A0A1R3JLJ0_9ROSI</name>
<feature type="repeat" description="PPR" evidence="2">
    <location>
        <begin position="216"/>
        <end position="250"/>
    </location>
</feature>
<reference evidence="5" key="1">
    <citation type="submission" date="2013-09" db="EMBL/GenBank/DDBJ databases">
        <title>Corchorus olitorius genome sequencing.</title>
        <authorList>
            <person name="Alam M."/>
            <person name="Haque M.S."/>
            <person name="Islam M.S."/>
            <person name="Emdad E.M."/>
            <person name="Islam M.M."/>
            <person name="Ahmed B."/>
            <person name="Halim A."/>
            <person name="Hossen Q.M.M."/>
            <person name="Hossain M.Z."/>
            <person name="Ahmed R."/>
            <person name="Khan M.M."/>
            <person name="Islam R."/>
            <person name="Rashid M.M."/>
            <person name="Khan S.A."/>
            <person name="Rahman M.S."/>
            <person name="Alam M."/>
            <person name="Yahiya A.S."/>
            <person name="Khan M.S."/>
            <person name="Azam M.S."/>
            <person name="Haque T."/>
            <person name="Lashkar M.Z.H."/>
            <person name="Akhand A.I."/>
            <person name="Morshed G."/>
            <person name="Roy S."/>
            <person name="Uddin K.S."/>
            <person name="Rabeya T."/>
            <person name="Hossain A.S."/>
            <person name="Chowdhury A."/>
            <person name="Snigdha A.R."/>
            <person name="Mortoza M.S."/>
            <person name="Matin S.A."/>
            <person name="Hoque S.M.E."/>
            <person name="Islam M.K."/>
            <person name="Roy D.K."/>
            <person name="Haider R."/>
            <person name="Moosa M.M."/>
            <person name="Elias S.M."/>
            <person name="Hasan A.M."/>
            <person name="Jahan S."/>
            <person name="Shafiuddin M."/>
            <person name="Mahmood N."/>
            <person name="Shommy N.S."/>
        </authorList>
    </citation>
    <scope>NUCLEOTIDE SEQUENCE [LARGE SCALE GENOMIC DNA]</scope>
    <source>
        <strain evidence="5">cv. O-4</strain>
    </source>
</reference>
<keyword evidence="5" id="KW-1185">Reference proteome</keyword>
<dbReference type="InterPro" id="IPR051222">
    <property type="entry name" value="PPR/CCM1_RNA-binding"/>
</dbReference>
<dbReference type="Proteomes" id="UP000187203">
    <property type="component" value="Unassembled WGS sequence"/>
</dbReference>
<dbReference type="Pfam" id="PF01535">
    <property type="entry name" value="PPR"/>
    <property type="match status" value="1"/>
</dbReference>
<dbReference type="Pfam" id="PF13041">
    <property type="entry name" value="PPR_2"/>
    <property type="match status" value="1"/>
</dbReference>
<dbReference type="NCBIfam" id="TIGR00756">
    <property type="entry name" value="PPR"/>
    <property type="match status" value="3"/>
</dbReference>
<feature type="repeat" description="PPR" evidence="2">
    <location>
        <begin position="251"/>
        <end position="285"/>
    </location>
</feature>
<gene>
    <name evidence="4" type="ORF">COLO4_15732</name>
</gene>
<evidence type="ECO:0000256" key="1">
    <source>
        <dbReference type="ARBA" id="ARBA00022737"/>
    </source>
</evidence>
<dbReference type="OrthoDB" id="1911504at2759"/>
<dbReference type="PROSITE" id="PS51375">
    <property type="entry name" value="PPR"/>
    <property type="match status" value="3"/>
</dbReference>
<accession>A0A1R3JLJ0</accession>
<feature type="compositionally biased region" description="Basic residues" evidence="3">
    <location>
        <begin position="1"/>
        <end position="12"/>
    </location>
</feature>
<evidence type="ECO:0008006" key="6">
    <source>
        <dbReference type="Google" id="ProtNLM"/>
    </source>
</evidence>
<evidence type="ECO:0000313" key="4">
    <source>
        <dbReference type="EMBL" id="OMO95673.1"/>
    </source>
</evidence>
<dbReference type="InterPro" id="IPR002885">
    <property type="entry name" value="PPR_rpt"/>
</dbReference>
<protein>
    <recommendedName>
        <fullName evidence="6">Pentatricopeptide repeat-containing protein</fullName>
    </recommendedName>
</protein>
<sequence>MAKNKRRSHSHRSPSPPPQKPRTEKLPNFPSYLTVPNLHPKVKLICEIISTTPSSAVENLLEDTGLRITQPDVETVLKFSYSFPSQAVKFFRWSGHKLQHQHSPYSWNLVVDLLGKNGFFDAMWDAVQSMKKEGLVSLGWDPGNIPAYDSFLGTLIKGKNGLNDVFKYFNILHKKNCYPGIRFFKEVLEACRKVGDVRGAELIWDAMVGKVGLMLDTQMYNSMIDLYCYKNNSDMAKKMLDEMVYTGAFPDLQSYNMIFHSFIKNRRLKEASVLFNEMVKNECYPSKANCIAAVKLFIDIGDPYVAIKVWKFMIENYDSDLEDSGNILVVGLLDVRMLPEAVKYAGGMIEKGIKVTSATLTKLKQSLGRANKIKVYEELLRKWKSY</sequence>
<proteinExistence type="predicted"/>
<dbReference type="PANTHER" id="PTHR47942">
    <property type="entry name" value="TETRATRICOPEPTIDE REPEAT (TPR)-LIKE SUPERFAMILY PROTEIN-RELATED"/>
    <property type="match status" value="1"/>
</dbReference>